<dbReference type="Gene3D" id="3.60.130.10">
    <property type="entry name" value="Clavaminate synthase-like"/>
    <property type="match status" value="1"/>
</dbReference>
<evidence type="ECO:0000256" key="3">
    <source>
        <dbReference type="ARBA" id="ARBA00023004"/>
    </source>
</evidence>
<reference evidence="7" key="1">
    <citation type="journal article" date="2019" name="Int. J. Syst. Evol. Microbiol.">
        <title>The Global Catalogue of Microorganisms (GCM) 10K type strain sequencing project: providing services to taxonomists for standard genome sequencing and annotation.</title>
        <authorList>
            <consortium name="The Broad Institute Genomics Platform"/>
            <consortium name="The Broad Institute Genome Sequencing Center for Infectious Disease"/>
            <person name="Wu L."/>
            <person name="Ma J."/>
        </authorList>
    </citation>
    <scope>NUCLEOTIDE SEQUENCE [LARGE SCALE GENOMIC DNA]</scope>
    <source>
        <strain evidence="7">CGMCC 4.7405</strain>
    </source>
</reference>
<dbReference type="SUPFAM" id="SSF51197">
    <property type="entry name" value="Clavaminate synthase-like"/>
    <property type="match status" value="1"/>
</dbReference>
<keyword evidence="3" id="KW-0408">Iron</keyword>
<dbReference type="Proteomes" id="UP001595690">
    <property type="component" value="Unassembled WGS sequence"/>
</dbReference>
<evidence type="ECO:0000313" key="6">
    <source>
        <dbReference type="EMBL" id="MFC3891137.1"/>
    </source>
</evidence>
<keyword evidence="6" id="KW-0223">Dioxygenase</keyword>
<keyword evidence="2 6" id="KW-0560">Oxidoreductase</keyword>
<feature type="domain" description="TauD/TfdA-like" evidence="5">
    <location>
        <begin position="33"/>
        <end position="266"/>
    </location>
</feature>
<evidence type="ECO:0000256" key="1">
    <source>
        <dbReference type="ARBA" id="ARBA00001954"/>
    </source>
</evidence>
<dbReference type="PANTHER" id="PTHR10696:SF56">
    <property type="entry name" value="TAUD_TFDA-LIKE DOMAIN-CONTAINING PROTEIN"/>
    <property type="match status" value="1"/>
</dbReference>
<sequence length="275" mass="30059">MNEKKDMGDNMLTTSGLGVVLDRAPGEPIESFAARCQTAVLESGVLLVRGVELDEPAFQSLVHRLGQTVDHRFGEGQADLLRLNASRDEGKVVTGRGPLPLHTDGLLVGEQVDLIVLYAKEFSDVPGSGETVVCDQLAAWRELPEHLAGIVEGGSLEYLVEERGYFPQVPDDWYPIGITRDYGRVRSLNLALGFPPDVPRGWQVRVPGQSPDESARSLAELSAHLHSPKYVYSHRWQTGDLLVIDNQRTLHGRTAIGSDGVRLLLRGQVTLAPAN</sequence>
<keyword evidence="7" id="KW-1185">Reference proteome</keyword>
<protein>
    <submittedName>
        <fullName evidence="6">TauD/TfdA family dioxygenase</fullName>
        <ecNumber evidence="6">1.14.11.-</ecNumber>
    </submittedName>
</protein>
<organism evidence="6 7">
    <name type="scientific">Lentzea rhizosphaerae</name>
    <dbReference type="NCBI Taxonomy" id="2041025"/>
    <lineage>
        <taxon>Bacteria</taxon>
        <taxon>Bacillati</taxon>
        <taxon>Actinomycetota</taxon>
        <taxon>Actinomycetes</taxon>
        <taxon>Pseudonocardiales</taxon>
        <taxon>Pseudonocardiaceae</taxon>
        <taxon>Lentzea</taxon>
    </lineage>
</organism>
<evidence type="ECO:0000256" key="2">
    <source>
        <dbReference type="ARBA" id="ARBA00023002"/>
    </source>
</evidence>
<accession>A0ABV8BLU0</accession>
<evidence type="ECO:0000313" key="7">
    <source>
        <dbReference type="Proteomes" id="UP001595690"/>
    </source>
</evidence>
<dbReference type="EMBL" id="JBHRZI010000010">
    <property type="protein sequence ID" value="MFC3891137.1"/>
    <property type="molecule type" value="Genomic_DNA"/>
</dbReference>
<dbReference type="InterPro" id="IPR042098">
    <property type="entry name" value="TauD-like_sf"/>
</dbReference>
<gene>
    <name evidence="6" type="ORF">ACFOWZ_06590</name>
</gene>
<evidence type="ECO:0000259" key="5">
    <source>
        <dbReference type="Pfam" id="PF02668"/>
    </source>
</evidence>
<dbReference type="GO" id="GO:0051213">
    <property type="term" value="F:dioxygenase activity"/>
    <property type="evidence" value="ECO:0007669"/>
    <property type="project" value="UniProtKB-KW"/>
</dbReference>
<dbReference type="EC" id="1.14.11.-" evidence="6"/>
<comment type="caution">
    <text evidence="6">The sequence shown here is derived from an EMBL/GenBank/DDBJ whole genome shotgun (WGS) entry which is preliminary data.</text>
</comment>
<keyword evidence="4" id="KW-0045">Antibiotic biosynthesis</keyword>
<proteinExistence type="predicted"/>
<dbReference type="PANTHER" id="PTHR10696">
    <property type="entry name" value="GAMMA-BUTYROBETAINE HYDROXYLASE-RELATED"/>
    <property type="match status" value="1"/>
</dbReference>
<dbReference type="RefSeq" id="WP_382370182.1">
    <property type="nucleotide sequence ID" value="NZ_JBHRZI010000010.1"/>
</dbReference>
<comment type="cofactor">
    <cofactor evidence="1">
        <name>Fe(2+)</name>
        <dbReference type="ChEBI" id="CHEBI:29033"/>
    </cofactor>
</comment>
<dbReference type="Pfam" id="PF02668">
    <property type="entry name" value="TauD"/>
    <property type="match status" value="1"/>
</dbReference>
<dbReference type="InterPro" id="IPR050411">
    <property type="entry name" value="AlphaKG_dependent_hydroxylases"/>
</dbReference>
<dbReference type="InterPro" id="IPR003819">
    <property type="entry name" value="TauD/TfdA-like"/>
</dbReference>
<name>A0ABV8BLU0_9PSEU</name>
<evidence type="ECO:0000256" key="4">
    <source>
        <dbReference type="ARBA" id="ARBA00023194"/>
    </source>
</evidence>